<dbReference type="Proteomes" id="UP001597097">
    <property type="component" value="Unassembled WGS sequence"/>
</dbReference>
<name>A0ABW4GT97_9ACTN</name>
<dbReference type="Pfam" id="PF20102">
    <property type="entry name" value="DUF6492"/>
    <property type="match status" value="1"/>
</dbReference>
<reference evidence="2" key="1">
    <citation type="journal article" date="2019" name="Int. J. Syst. Evol. Microbiol.">
        <title>The Global Catalogue of Microorganisms (GCM) 10K type strain sequencing project: providing services to taxonomists for standard genome sequencing and annotation.</title>
        <authorList>
            <consortium name="The Broad Institute Genomics Platform"/>
            <consortium name="The Broad Institute Genome Sequencing Center for Infectious Disease"/>
            <person name="Wu L."/>
            <person name="Ma J."/>
        </authorList>
    </citation>
    <scope>NUCLEOTIDE SEQUENCE [LARGE SCALE GENOMIC DNA]</scope>
    <source>
        <strain evidence="2">CGMCC 1.15399</strain>
    </source>
</reference>
<dbReference type="InterPro" id="IPR045499">
    <property type="entry name" value="DUF6492"/>
</dbReference>
<protein>
    <submittedName>
        <fullName evidence="1">DUF6492 family protein</fullName>
    </submittedName>
</protein>
<gene>
    <name evidence="1" type="ORF">ACFSJ0_46130</name>
</gene>
<organism evidence="1 2">
    <name type="scientific">Nonomuraea guangzhouensis</name>
    <dbReference type="NCBI Taxonomy" id="1291555"/>
    <lineage>
        <taxon>Bacteria</taxon>
        <taxon>Bacillati</taxon>
        <taxon>Actinomycetota</taxon>
        <taxon>Actinomycetes</taxon>
        <taxon>Streptosporangiales</taxon>
        <taxon>Streptosporangiaceae</taxon>
        <taxon>Nonomuraea</taxon>
    </lineage>
</organism>
<evidence type="ECO:0000313" key="1">
    <source>
        <dbReference type="EMBL" id="MFD1544492.1"/>
    </source>
</evidence>
<proteinExistence type="predicted"/>
<evidence type="ECO:0000313" key="2">
    <source>
        <dbReference type="Proteomes" id="UP001597097"/>
    </source>
</evidence>
<dbReference type="RefSeq" id="WP_219529244.1">
    <property type="nucleotide sequence ID" value="NZ_JAHKRM010000006.1"/>
</dbReference>
<accession>A0ABW4GT97</accession>
<sequence length="298" mass="33171">MTKPLNSLAVVTPSYGPDADQFADLHRSVLEYTPEDTVHHVFVPRADRQLFAAHEGPRCRVRTVGELLPKRYVKVPRLGMWVNVLRPWPPVRGWVMQQIVKLAATAAMDADVVLVADSDVVLVRPTTAQRALVGGRPLLHRLEDGVHPLMTRHVLWHRVARELLRLPPPPEPPLPDYMSPLTFWDPAIVRGLQRRLTENMGRHWADVFGSRLHVSEFMLYGLFVDEVLSPPGGRPPSDTSLCHKSSDESPMDLPTALAFADRLGPGAIGMMVSAKSGTPREVRQAAIKRCAEVANRVS</sequence>
<dbReference type="EMBL" id="JBHUCM010000044">
    <property type="protein sequence ID" value="MFD1544492.1"/>
    <property type="molecule type" value="Genomic_DNA"/>
</dbReference>
<keyword evidence="2" id="KW-1185">Reference proteome</keyword>
<comment type="caution">
    <text evidence="1">The sequence shown here is derived from an EMBL/GenBank/DDBJ whole genome shotgun (WGS) entry which is preliminary data.</text>
</comment>